<name>A0A0R1W0V5_9LACO</name>
<dbReference type="AlphaFoldDB" id="A0A0R1W0V5"/>
<comment type="caution">
    <text evidence="1">The sequence shown here is derived from an EMBL/GenBank/DDBJ whole genome shotgun (WGS) entry which is preliminary data.</text>
</comment>
<dbReference type="InterPro" id="IPR013321">
    <property type="entry name" value="Arc_rbn_hlx_hlx"/>
</dbReference>
<evidence type="ECO:0000313" key="2">
    <source>
        <dbReference type="Proteomes" id="UP000051820"/>
    </source>
</evidence>
<reference evidence="1 2" key="1">
    <citation type="journal article" date="2015" name="Genome Announc.">
        <title>Expanding the biotechnology potential of lactobacilli through comparative genomics of 213 strains and associated genera.</title>
        <authorList>
            <person name="Sun Z."/>
            <person name="Harris H.M."/>
            <person name="McCann A."/>
            <person name="Guo C."/>
            <person name="Argimon S."/>
            <person name="Zhang W."/>
            <person name="Yang X."/>
            <person name="Jeffery I.B."/>
            <person name="Cooney J.C."/>
            <person name="Kagawa T.F."/>
            <person name="Liu W."/>
            <person name="Song Y."/>
            <person name="Salvetti E."/>
            <person name="Wrobel A."/>
            <person name="Rasinkangas P."/>
            <person name="Parkhill J."/>
            <person name="Rea M.C."/>
            <person name="O'Sullivan O."/>
            <person name="Ritari J."/>
            <person name="Douillard F.P."/>
            <person name="Paul Ross R."/>
            <person name="Yang R."/>
            <person name="Briner A.E."/>
            <person name="Felis G.E."/>
            <person name="de Vos W.M."/>
            <person name="Barrangou R."/>
            <person name="Klaenhammer T.R."/>
            <person name="Caufield P.W."/>
            <person name="Cui Y."/>
            <person name="Zhang H."/>
            <person name="O'Toole P.W."/>
        </authorList>
    </citation>
    <scope>NUCLEOTIDE SEQUENCE [LARGE SCALE GENOMIC DNA]</scope>
    <source>
        <strain evidence="1 2">DSM 5007</strain>
    </source>
</reference>
<dbReference type="SUPFAM" id="SSF47598">
    <property type="entry name" value="Ribbon-helix-helix"/>
    <property type="match status" value="1"/>
</dbReference>
<keyword evidence="2" id="KW-1185">Reference proteome</keyword>
<dbReference type="Gene3D" id="1.10.1220.10">
    <property type="entry name" value="Met repressor-like"/>
    <property type="match status" value="1"/>
</dbReference>
<dbReference type="InterPro" id="IPR010985">
    <property type="entry name" value="Ribbon_hlx_hlx"/>
</dbReference>
<dbReference type="EMBL" id="AZGF01000022">
    <property type="protein sequence ID" value="KRM11167.1"/>
    <property type="molecule type" value="Genomic_DNA"/>
</dbReference>
<evidence type="ECO:0000313" key="1">
    <source>
        <dbReference type="EMBL" id="KRM11167.1"/>
    </source>
</evidence>
<proteinExistence type="predicted"/>
<sequence length="51" mass="5847">MMKSKFTTSLDHELIKQLKIQAVVEETTVGNILENIIKDYLSKNEDTAHID</sequence>
<dbReference type="Proteomes" id="UP000051820">
    <property type="component" value="Unassembled WGS sequence"/>
</dbReference>
<dbReference type="RefSeq" id="WP_191978695.1">
    <property type="nucleotide sequence ID" value="NZ_BACO01000035.1"/>
</dbReference>
<organism evidence="1 2">
    <name type="scientific">Paucilactobacillus suebicus DSM 5007 = KCTC 3549</name>
    <dbReference type="NCBI Taxonomy" id="1423807"/>
    <lineage>
        <taxon>Bacteria</taxon>
        <taxon>Bacillati</taxon>
        <taxon>Bacillota</taxon>
        <taxon>Bacilli</taxon>
        <taxon>Lactobacillales</taxon>
        <taxon>Lactobacillaceae</taxon>
        <taxon>Paucilactobacillus</taxon>
    </lineage>
</organism>
<gene>
    <name evidence="1" type="ORF">FD16_GL000983</name>
</gene>
<protein>
    <submittedName>
        <fullName evidence="1">Uncharacterized protein</fullName>
    </submittedName>
</protein>
<dbReference type="GO" id="GO:0006355">
    <property type="term" value="P:regulation of DNA-templated transcription"/>
    <property type="evidence" value="ECO:0007669"/>
    <property type="project" value="InterPro"/>
</dbReference>
<dbReference type="PATRIC" id="fig|1423807.3.peg.1000"/>
<accession>A0A0R1W0V5</accession>